<evidence type="ECO:0000256" key="1">
    <source>
        <dbReference type="SAM" id="MobiDB-lite"/>
    </source>
</evidence>
<reference evidence="2 3" key="1">
    <citation type="journal article" date="2024" name="G3 (Bethesda)">
        <title>Genome assembly of Hibiscus sabdariffa L. provides insights into metabolisms of medicinal natural products.</title>
        <authorList>
            <person name="Kim T."/>
        </authorList>
    </citation>
    <scope>NUCLEOTIDE SEQUENCE [LARGE SCALE GENOMIC DNA]</scope>
    <source>
        <strain evidence="2">TK-2024</strain>
        <tissue evidence="2">Old leaves</tissue>
    </source>
</reference>
<evidence type="ECO:0000313" key="3">
    <source>
        <dbReference type="Proteomes" id="UP001396334"/>
    </source>
</evidence>
<gene>
    <name evidence="2" type="ORF">V6N11_053256</name>
</gene>
<evidence type="ECO:0000313" key="2">
    <source>
        <dbReference type="EMBL" id="KAK9047410.1"/>
    </source>
</evidence>
<accession>A0ABR2UCJ4</accession>
<protein>
    <recommendedName>
        <fullName evidence="4">RNase H type-1 domain-containing protein</fullName>
    </recommendedName>
</protein>
<dbReference type="EMBL" id="JBBPBN010000001">
    <property type="protein sequence ID" value="KAK9047410.1"/>
    <property type="molecule type" value="Genomic_DNA"/>
</dbReference>
<dbReference type="Proteomes" id="UP001396334">
    <property type="component" value="Unassembled WGS sequence"/>
</dbReference>
<feature type="region of interest" description="Disordered" evidence="1">
    <location>
        <begin position="83"/>
        <end position="107"/>
    </location>
</feature>
<name>A0ABR2UCJ4_9ROSI</name>
<organism evidence="2 3">
    <name type="scientific">Hibiscus sabdariffa</name>
    <name type="common">roselle</name>
    <dbReference type="NCBI Taxonomy" id="183260"/>
    <lineage>
        <taxon>Eukaryota</taxon>
        <taxon>Viridiplantae</taxon>
        <taxon>Streptophyta</taxon>
        <taxon>Embryophyta</taxon>
        <taxon>Tracheophyta</taxon>
        <taxon>Spermatophyta</taxon>
        <taxon>Magnoliopsida</taxon>
        <taxon>eudicotyledons</taxon>
        <taxon>Gunneridae</taxon>
        <taxon>Pentapetalae</taxon>
        <taxon>rosids</taxon>
        <taxon>malvids</taxon>
        <taxon>Malvales</taxon>
        <taxon>Malvaceae</taxon>
        <taxon>Malvoideae</taxon>
        <taxon>Hibiscus</taxon>
    </lineage>
</organism>
<sequence length="107" mass="11711">MEFSHSSGFGSPLLAEILAIEYAVEYLDSTWGSRSRLIVESDSKNVVEWIISPALSEPLFYNLIQGMSSWPTLVNSPYPKVPKYSSGSSGKQRNRAIGCVSPLGNGR</sequence>
<keyword evidence="3" id="KW-1185">Reference proteome</keyword>
<evidence type="ECO:0008006" key="4">
    <source>
        <dbReference type="Google" id="ProtNLM"/>
    </source>
</evidence>
<comment type="caution">
    <text evidence="2">The sequence shown here is derived from an EMBL/GenBank/DDBJ whole genome shotgun (WGS) entry which is preliminary data.</text>
</comment>
<proteinExistence type="predicted"/>